<accession>A0AB34JZT3</accession>
<feature type="chain" id="PRO_5044274124" description="DUF4442 domain-containing protein" evidence="1">
    <location>
        <begin position="24"/>
        <end position="199"/>
    </location>
</feature>
<feature type="signal peptide" evidence="1">
    <location>
        <begin position="1"/>
        <end position="23"/>
    </location>
</feature>
<dbReference type="InterPro" id="IPR012674">
    <property type="entry name" value="Calycin"/>
</dbReference>
<dbReference type="Proteomes" id="UP001515480">
    <property type="component" value="Unassembled WGS sequence"/>
</dbReference>
<dbReference type="AlphaFoldDB" id="A0AB34JZT3"/>
<comment type="caution">
    <text evidence="2">The sequence shown here is derived from an EMBL/GenBank/DDBJ whole genome shotgun (WGS) entry which is preliminary data.</text>
</comment>
<proteinExistence type="predicted"/>
<keyword evidence="1" id="KW-0732">Signal</keyword>
<gene>
    <name evidence="2" type="ORF">AB1Y20_009118</name>
</gene>
<organism evidence="2 3">
    <name type="scientific">Prymnesium parvum</name>
    <name type="common">Toxic golden alga</name>
    <dbReference type="NCBI Taxonomy" id="97485"/>
    <lineage>
        <taxon>Eukaryota</taxon>
        <taxon>Haptista</taxon>
        <taxon>Haptophyta</taxon>
        <taxon>Prymnesiophyceae</taxon>
        <taxon>Prymnesiales</taxon>
        <taxon>Prymnesiaceae</taxon>
        <taxon>Prymnesium</taxon>
    </lineage>
</organism>
<dbReference type="EMBL" id="JBGBPQ010000002">
    <property type="protein sequence ID" value="KAL1527733.1"/>
    <property type="molecule type" value="Genomic_DNA"/>
</dbReference>
<evidence type="ECO:0008006" key="4">
    <source>
        <dbReference type="Google" id="ProtNLM"/>
    </source>
</evidence>
<keyword evidence="3" id="KW-1185">Reference proteome</keyword>
<evidence type="ECO:0000313" key="3">
    <source>
        <dbReference type="Proteomes" id="UP001515480"/>
    </source>
</evidence>
<dbReference type="Gene3D" id="2.40.128.20">
    <property type="match status" value="1"/>
</dbReference>
<name>A0AB34JZT3_PRYPA</name>
<dbReference type="SUPFAM" id="SSF50814">
    <property type="entry name" value="Lipocalins"/>
    <property type="match status" value="1"/>
</dbReference>
<sequence>MWIWGFFTEFVPLALLGMQCVWALTEPWISHQGNVTVSMAQGGLLGTHARRSAIQQLVGKWVIQERHNMDEFLRRLGFGSLQRALISKAGQETEILEVEGGEIVKIVTTDLRGSSQLELPIGRGGVVAHDGDGGATVCRAATMERGDLVVTETLDGEILPLSVCKRKVTPDGRMIMEVTKRTPQGDTVAMQVVARRVEP</sequence>
<reference evidence="2 3" key="1">
    <citation type="journal article" date="2024" name="Science">
        <title>Giant polyketide synthase enzymes in the biosynthesis of giant marine polyether toxins.</title>
        <authorList>
            <person name="Fallon T.R."/>
            <person name="Shende V.V."/>
            <person name="Wierzbicki I.H."/>
            <person name="Pendleton A.L."/>
            <person name="Watervoot N.F."/>
            <person name="Auber R.P."/>
            <person name="Gonzalez D.J."/>
            <person name="Wisecaver J.H."/>
            <person name="Moore B.S."/>
        </authorList>
    </citation>
    <scope>NUCLEOTIDE SEQUENCE [LARGE SCALE GENOMIC DNA]</scope>
    <source>
        <strain evidence="2 3">12B1</strain>
    </source>
</reference>
<protein>
    <recommendedName>
        <fullName evidence="4">DUF4442 domain-containing protein</fullName>
    </recommendedName>
</protein>
<evidence type="ECO:0000256" key="1">
    <source>
        <dbReference type="SAM" id="SignalP"/>
    </source>
</evidence>
<evidence type="ECO:0000313" key="2">
    <source>
        <dbReference type="EMBL" id="KAL1527733.1"/>
    </source>
</evidence>